<reference evidence="2 3" key="1">
    <citation type="journal article" date="2016" name="Mol. Biol. Evol.">
        <title>Comparative Genomics of Early-Diverging Mushroom-Forming Fungi Provides Insights into the Origins of Lignocellulose Decay Capabilities.</title>
        <authorList>
            <person name="Nagy L.G."/>
            <person name="Riley R."/>
            <person name="Tritt A."/>
            <person name="Adam C."/>
            <person name="Daum C."/>
            <person name="Floudas D."/>
            <person name="Sun H."/>
            <person name="Yadav J.S."/>
            <person name="Pangilinan J."/>
            <person name="Larsson K.H."/>
            <person name="Matsuura K."/>
            <person name="Barry K."/>
            <person name="Labutti K."/>
            <person name="Kuo R."/>
            <person name="Ohm R.A."/>
            <person name="Bhattacharya S.S."/>
            <person name="Shirouzu T."/>
            <person name="Yoshinaga Y."/>
            <person name="Martin F.M."/>
            <person name="Grigoriev I.V."/>
            <person name="Hibbett D.S."/>
        </authorList>
    </citation>
    <scope>NUCLEOTIDE SEQUENCE [LARGE SCALE GENOMIC DNA]</scope>
    <source>
        <strain evidence="2 3">93-53</strain>
    </source>
</reference>
<evidence type="ECO:0000313" key="3">
    <source>
        <dbReference type="Proteomes" id="UP000076871"/>
    </source>
</evidence>
<dbReference type="InParanoid" id="A0A165HTU3"/>
<dbReference type="STRING" id="1314785.A0A165HTU3"/>
<sequence>MFLKDSNPTSWFNAIQISNLKILHDFQGFIHEFKNHFEDPDLVTKYLRELKVHMQMGSVTNYAARFCEYLIDNKAHAREIERKAAKSSSSSHHISHHHEAPRATPPPAPPSAAPVQSSTNNDIVPMKVDAIRHGPLTDA</sequence>
<proteinExistence type="predicted"/>
<keyword evidence="3" id="KW-1185">Reference proteome</keyword>
<protein>
    <recommendedName>
        <fullName evidence="4">Retrotransposon gag domain-containing protein</fullName>
    </recommendedName>
</protein>
<evidence type="ECO:0008006" key="4">
    <source>
        <dbReference type="Google" id="ProtNLM"/>
    </source>
</evidence>
<name>A0A165HTU3_9APHY</name>
<dbReference type="Proteomes" id="UP000076871">
    <property type="component" value="Unassembled WGS sequence"/>
</dbReference>
<organism evidence="2 3">
    <name type="scientific">Laetiporus sulphureus 93-53</name>
    <dbReference type="NCBI Taxonomy" id="1314785"/>
    <lineage>
        <taxon>Eukaryota</taxon>
        <taxon>Fungi</taxon>
        <taxon>Dikarya</taxon>
        <taxon>Basidiomycota</taxon>
        <taxon>Agaricomycotina</taxon>
        <taxon>Agaricomycetes</taxon>
        <taxon>Polyporales</taxon>
        <taxon>Laetiporus</taxon>
    </lineage>
</organism>
<feature type="compositionally biased region" description="Pro residues" evidence="1">
    <location>
        <begin position="103"/>
        <end position="112"/>
    </location>
</feature>
<dbReference type="OrthoDB" id="5582182at2759"/>
<feature type="region of interest" description="Disordered" evidence="1">
    <location>
        <begin position="80"/>
        <end position="126"/>
    </location>
</feature>
<evidence type="ECO:0000256" key="1">
    <source>
        <dbReference type="SAM" id="MobiDB-lite"/>
    </source>
</evidence>
<dbReference type="AlphaFoldDB" id="A0A165HTU3"/>
<evidence type="ECO:0000313" key="2">
    <source>
        <dbReference type="EMBL" id="KZT12179.1"/>
    </source>
</evidence>
<gene>
    <name evidence="2" type="ORF">LAESUDRAFT_710625</name>
</gene>
<dbReference type="GeneID" id="63823808"/>
<accession>A0A165HTU3</accession>
<dbReference type="EMBL" id="KV427606">
    <property type="protein sequence ID" value="KZT12179.1"/>
    <property type="molecule type" value="Genomic_DNA"/>
</dbReference>
<dbReference type="RefSeq" id="XP_040769827.1">
    <property type="nucleotide sequence ID" value="XM_040906779.1"/>
</dbReference>